<dbReference type="Proteomes" id="UP000499080">
    <property type="component" value="Unassembled WGS sequence"/>
</dbReference>
<comment type="caution">
    <text evidence="1">The sequence shown here is derived from an EMBL/GenBank/DDBJ whole genome shotgun (WGS) entry which is preliminary data.</text>
</comment>
<evidence type="ECO:0000313" key="2">
    <source>
        <dbReference type="Proteomes" id="UP000499080"/>
    </source>
</evidence>
<evidence type="ECO:0000313" key="1">
    <source>
        <dbReference type="EMBL" id="GBN42216.1"/>
    </source>
</evidence>
<protein>
    <submittedName>
        <fullName evidence="1">Uncharacterized protein</fullName>
    </submittedName>
</protein>
<sequence length="89" mass="9909">LVILTDRGASCESQLREMRLSRVISYVIGDGLSSRLMQVSASEMRLSLSLMPESQLGDETLCRSLMPESQLREMRLSSHASCQSLSFGR</sequence>
<organism evidence="1 2">
    <name type="scientific">Araneus ventricosus</name>
    <name type="common">Orbweaver spider</name>
    <name type="synonym">Epeira ventricosa</name>
    <dbReference type="NCBI Taxonomy" id="182803"/>
    <lineage>
        <taxon>Eukaryota</taxon>
        <taxon>Metazoa</taxon>
        <taxon>Ecdysozoa</taxon>
        <taxon>Arthropoda</taxon>
        <taxon>Chelicerata</taxon>
        <taxon>Arachnida</taxon>
        <taxon>Araneae</taxon>
        <taxon>Araneomorphae</taxon>
        <taxon>Entelegynae</taxon>
        <taxon>Araneoidea</taxon>
        <taxon>Araneidae</taxon>
        <taxon>Araneus</taxon>
    </lineage>
</organism>
<keyword evidence="2" id="KW-1185">Reference proteome</keyword>
<dbReference type="AlphaFoldDB" id="A0A4Y2NWS6"/>
<name>A0A4Y2NWS6_ARAVE</name>
<proteinExistence type="predicted"/>
<dbReference type="EMBL" id="BGPR01009779">
    <property type="protein sequence ID" value="GBN42216.1"/>
    <property type="molecule type" value="Genomic_DNA"/>
</dbReference>
<reference evidence="1 2" key="1">
    <citation type="journal article" date="2019" name="Sci. Rep.">
        <title>Orb-weaving spider Araneus ventricosus genome elucidates the spidroin gene catalogue.</title>
        <authorList>
            <person name="Kono N."/>
            <person name="Nakamura H."/>
            <person name="Ohtoshi R."/>
            <person name="Moran D.A.P."/>
            <person name="Shinohara A."/>
            <person name="Yoshida Y."/>
            <person name="Fujiwara M."/>
            <person name="Mori M."/>
            <person name="Tomita M."/>
            <person name="Arakawa K."/>
        </authorList>
    </citation>
    <scope>NUCLEOTIDE SEQUENCE [LARGE SCALE GENOMIC DNA]</scope>
</reference>
<gene>
    <name evidence="1" type="ORF">AVEN_157317_1</name>
</gene>
<feature type="non-terminal residue" evidence="1">
    <location>
        <position position="1"/>
    </location>
</feature>
<accession>A0A4Y2NWS6</accession>